<dbReference type="Proteomes" id="UP000188937">
    <property type="component" value="Chromosome"/>
</dbReference>
<reference evidence="1 2" key="1">
    <citation type="submission" date="2016-03" db="EMBL/GenBank/DDBJ databases">
        <title>Acetic acid bacteria sequencing.</title>
        <authorList>
            <person name="Brandt J."/>
            <person name="Jakob F."/>
            <person name="Vogel R.F."/>
        </authorList>
    </citation>
    <scope>NUCLEOTIDE SEQUENCE [LARGE SCALE GENOMIC DNA]</scope>
    <source>
        <strain evidence="1 2">TMW2.1153</strain>
    </source>
</reference>
<dbReference type="STRING" id="435.A0U92_03065"/>
<evidence type="ECO:0000313" key="1">
    <source>
        <dbReference type="EMBL" id="AQS83916.1"/>
    </source>
</evidence>
<dbReference type="OrthoDB" id="5464833at2"/>
<gene>
    <name evidence="1" type="ORF">A0U92_03065</name>
</gene>
<organism evidence="1 2">
    <name type="scientific">Acetobacter aceti</name>
    <dbReference type="NCBI Taxonomy" id="435"/>
    <lineage>
        <taxon>Bacteria</taxon>
        <taxon>Pseudomonadati</taxon>
        <taxon>Pseudomonadota</taxon>
        <taxon>Alphaproteobacteria</taxon>
        <taxon>Acetobacterales</taxon>
        <taxon>Acetobacteraceae</taxon>
        <taxon>Acetobacter</taxon>
        <taxon>Acetobacter subgen. Acetobacter</taxon>
    </lineage>
</organism>
<accession>A0A1U9KDR3</accession>
<evidence type="ECO:0008006" key="3">
    <source>
        <dbReference type="Google" id="ProtNLM"/>
    </source>
</evidence>
<evidence type="ECO:0000313" key="2">
    <source>
        <dbReference type="Proteomes" id="UP000188937"/>
    </source>
</evidence>
<protein>
    <recommendedName>
        <fullName evidence="3">DUF2867 domain-containing protein</fullName>
    </recommendedName>
</protein>
<proteinExistence type="predicted"/>
<sequence length="197" mass="22632">MTDDNAVTPFPANWLETLLPRIDFRERHSIDILAPAGLILDCAEDYRMKNDLLFRVAIGLRELPARMQGQTTRPPFDRDRFTFLGRDGDSTLAFGLIGAFWEVDYGLRPCRSVEDFRACANQDVCKMVLSYTLQPLIRGTHRLTTETSVFCPTPATWRRFAPYWYLIRPVSGLIRRRMLAFIRKQAESHITFGAITG</sequence>
<dbReference type="AlphaFoldDB" id="A0A1U9KDR3"/>
<dbReference type="RefSeq" id="WP_077811952.1">
    <property type="nucleotide sequence ID" value="NZ_CP014692.1"/>
</dbReference>
<dbReference type="KEGG" id="aace:A0U92_03065"/>
<dbReference type="EMBL" id="CP014692">
    <property type="protein sequence ID" value="AQS83916.1"/>
    <property type="molecule type" value="Genomic_DNA"/>
</dbReference>
<keyword evidence="2" id="KW-1185">Reference proteome</keyword>
<name>A0A1U9KDR3_ACEAC</name>